<protein>
    <submittedName>
        <fullName evidence="1">Uncharacterized protein</fullName>
    </submittedName>
</protein>
<reference evidence="1 2" key="1">
    <citation type="submission" date="2023-03" db="EMBL/GenBank/DDBJ databases">
        <title>High recombination rates correlate with genetic variation in Cardiocondyla obscurior ants.</title>
        <authorList>
            <person name="Errbii M."/>
        </authorList>
    </citation>
    <scope>NUCLEOTIDE SEQUENCE [LARGE SCALE GENOMIC DNA]</scope>
    <source>
        <strain evidence="1">Alpha-2009</strain>
        <tissue evidence="1">Whole body</tissue>
    </source>
</reference>
<proteinExistence type="predicted"/>
<comment type="caution">
    <text evidence="1">The sequence shown here is derived from an EMBL/GenBank/DDBJ whole genome shotgun (WGS) entry which is preliminary data.</text>
</comment>
<keyword evidence="2" id="KW-1185">Reference proteome</keyword>
<organism evidence="1 2">
    <name type="scientific">Cardiocondyla obscurior</name>
    <dbReference type="NCBI Taxonomy" id="286306"/>
    <lineage>
        <taxon>Eukaryota</taxon>
        <taxon>Metazoa</taxon>
        <taxon>Ecdysozoa</taxon>
        <taxon>Arthropoda</taxon>
        <taxon>Hexapoda</taxon>
        <taxon>Insecta</taxon>
        <taxon>Pterygota</taxon>
        <taxon>Neoptera</taxon>
        <taxon>Endopterygota</taxon>
        <taxon>Hymenoptera</taxon>
        <taxon>Apocrita</taxon>
        <taxon>Aculeata</taxon>
        <taxon>Formicoidea</taxon>
        <taxon>Formicidae</taxon>
        <taxon>Myrmicinae</taxon>
        <taxon>Cardiocondyla</taxon>
    </lineage>
</organism>
<sequence length="81" mass="9724">MQLSKFFLSGLQRPHFSRHAKHFLNMYLFLLLKRKDERQSITYYQKLSHSSTSAFSQNDYIYGKCLLSKGCFTRIIHIKYI</sequence>
<accession>A0AAW2G6Y1</accession>
<dbReference type="AlphaFoldDB" id="A0AAW2G6Y1"/>
<dbReference type="Proteomes" id="UP001430953">
    <property type="component" value="Unassembled WGS sequence"/>
</dbReference>
<gene>
    <name evidence="1" type="ORF">PUN28_005716</name>
</gene>
<evidence type="ECO:0000313" key="2">
    <source>
        <dbReference type="Proteomes" id="UP001430953"/>
    </source>
</evidence>
<dbReference type="EMBL" id="JADYXP020000005">
    <property type="protein sequence ID" value="KAL0123365.1"/>
    <property type="molecule type" value="Genomic_DNA"/>
</dbReference>
<evidence type="ECO:0000313" key="1">
    <source>
        <dbReference type="EMBL" id="KAL0123365.1"/>
    </source>
</evidence>
<name>A0AAW2G6Y1_9HYME</name>